<dbReference type="EMBL" id="JACBYE010000014">
    <property type="protein sequence ID" value="NYS93436.1"/>
    <property type="molecule type" value="Genomic_DNA"/>
</dbReference>
<dbReference type="RefSeq" id="WP_179913090.1">
    <property type="nucleotide sequence ID" value="NZ_JACBYE010000014.1"/>
</dbReference>
<evidence type="ECO:0000313" key="4">
    <source>
        <dbReference type="Proteomes" id="UP000561011"/>
    </source>
</evidence>
<dbReference type="SUPFAM" id="SSF159234">
    <property type="entry name" value="FomD-like"/>
    <property type="match status" value="1"/>
</dbReference>
<feature type="compositionally biased region" description="Basic and acidic residues" evidence="1">
    <location>
        <begin position="7"/>
        <end position="30"/>
    </location>
</feature>
<feature type="region of interest" description="Disordered" evidence="1">
    <location>
        <begin position="1"/>
        <end position="40"/>
    </location>
</feature>
<organism evidence="3 4">
    <name type="scientific">Sanguibacter inulinus</name>
    <dbReference type="NCBI Taxonomy" id="60922"/>
    <lineage>
        <taxon>Bacteria</taxon>
        <taxon>Bacillati</taxon>
        <taxon>Actinomycetota</taxon>
        <taxon>Actinomycetes</taxon>
        <taxon>Micrococcales</taxon>
        <taxon>Sanguibacteraceae</taxon>
        <taxon>Sanguibacter</taxon>
    </lineage>
</organism>
<feature type="domain" description="DUF402" evidence="2">
    <location>
        <begin position="64"/>
        <end position="188"/>
    </location>
</feature>
<dbReference type="InterPro" id="IPR035930">
    <property type="entry name" value="FomD-like_sf"/>
</dbReference>
<evidence type="ECO:0000259" key="2">
    <source>
        <dbReference type="Pfam" id="PF04167"/>
    </source>
</evidence>
<proteinExistence type="predicted"/>
<dbReference type="Proteomes" id="UP000561011">
    <property type="component" value="Unassembled WGS sequence"/>
</dbReference>
<keyword evidence="4" id="KW-1185">Reference proteome</keyword>
<evidence type="ECO:0000313" key="3">
    <source>
        <dbReference type="EMBL" id="NYS93436.1"/>
    </source>
</evidence>
<dbReference type="InterPro" id="IPR007295">
    <property type="entry name" value="DUF402"/>
</dbReference>
<evidence type="ECO:0000256" key="1">
    <source>
        <dbReference type="SAM" id="MobiDB-lite"/>
    </source>
</evidence>
<dbReference type="AlphaFoldDB" id="A0A853ES35"/>
<accession>A0A853ES35</accession>
<comment type="caution">
    <text evidence="3">The sequence shown here is derived from an EMBL/GenBank/DDBJ whole genome shotgun (WGS) entry which is preliminary data.</text>
</comment>
<protein>
    <submittedName>
        <fullName evidence="3">YgaC family protein</fullName>
    </submittedName>
</protein>
<dbReference type="Gene3D" id="2.40.380.10">
    <property type="entry name" value="FomD-like"/>
    <property type="match status" value="1"/>
</dbReference>
<sequence length="209" mass="22895">MPPTDDATPHTREPSPAPRHPDRAGTDVRADLVPGDPVPVRWTKWPGTEHWEHECVWLGSDEHGDWLGQRPGTRSWRPGRSFEAETATVVLVPPGGDWAATFYAPGHAAGLEVYIDLGHSVGWSPDAPATVVGIDMDLDVVRDPVRGTWVDDEDELEAHAALWGYPPEVVTHLEAVASTLRDEVEEHSAPFDDATPTRWLTLLGRTATA</sequence>
<name>A0A853ES35_9MICO</name>
<gene>
    <name evidence="3" type="ORF">HZZ10_07840</name>
</gene>
<reference evidence="3 4" key="1">
    <citation type="submission" date="2020-07" db="EMBL/GenBank/DDBJ databases">
        <title>MOT database genomes.</title>
        <authorList>
            <person name="Joseph S."/>
            <person name="Aduse-Opoku J."/>
            <person name="Hashim A."/>
            <person name="Wade W."/>
            <person name="Curtis M."/>
        </authorList>
    </citation>
    <scope>NUCLEOTIDE SEQUENCE [LARGE SCALE GENOMIC DNA]</scope>
    <source>
        <strain evidence="3 4">DSM 100099</strain>
    </source>
</reference>
<dbReference type="Pfam" id="PF04167">
    <property type="entry name" value="DUF402"/>
    <property type="match status" value="1"/>
</dbReference>